<name>A0ABZ1VXY3_9ACTN</name>
<reference evidence="4" key="1">
    <citation type="submission" date="2022-10" db="EMBL/GenBank/DDBJ databases">
        <title>The complete genomes of actinobacterial strains from the NBC collection.</title>
        <authorList>
            <person name="Joergensen T.S."/>
            <person name="Alvarez Arevalo M."/>
            <person name="Sterndorff E.B."/>
            <person name="Faurdal D."/>
            <person name="Vuksanovic O."/>
            <person name="Mourched A.-S."/>
            <person name="Charusanti P."/>
            <person name="Shaw S."/>
            <person name="Blin K."/>
            <person name="Weber T."/>
        </authorList>
    </citation>
    <scope>NUCLEOTIDE SEQUENCE</scope>
    <source>
        <strain evidence="4">NBC_01256</strain>
    </source>
</reference>
<proteinExistence type="predicted"/>
<keyword evidence="2" id="KW-0732">Signal</keyword>
<organism evidence="4 5">
    <name type="scientific">Streptomyces caniferus</name>
    <dbReference type="NCBI Taxonomy" id="285557"/>
    <lineage>
        <taxon>Bacteria</taxon>
        <taxon>Bacillati</taxon>
        <taxon>Actinomycetota</taxon>
        <taxon>Actinomycetes</taxon>
        <taxon>Kitasatosporales</taxon>
        <taxon>Streptomycetaceae</taxon>
        <taxon>Streptomyces</taxon>
    </lineage>
</organism>
<dbReference type="RefSeq" id="WP_329129718.1">
    <property type="nucleotide sequence ID" value="NZ_CP108473.1"/>
</dbReference>
<evidence type="ECO:0000313" key="5">
    <source>
        <dbReference type="Proteomes" id="UP001432292"/>
    </source>
</evidence>
<accession>A0ABZ1VXY3</accession>
<dbReference type="PANTHER" id="PTHR36933:SF1">
    <property type="entry name" value="SLL0788 PROTEIN"/>
    <property type="match status" value="1"/>
</dbReference>
<keyword evidence="5" id="KW-1185">Reference proteome</keyword>
<dbReference type="EMBL" id="CP108473">
    <property type="protein sequence ID" value="WUS27690.1"/>
    <property type="molecule type" value="Genomic_DNA"/>
</dbReference>
<feature type="region of interest" description="Disordered" evidence="1">
    <location>
        <begin position="31"/>
        <end position="56"/>
    </location>
</feature>
<feature type="signal peptide" evidence="2">
    <location>
        <begin position="1"/>
        <end position="21"/>
    </location>
</feature>
<feature type="compositionally biased region" description="Low complexity" evidence="1">
    <location>
        <begin position="37"/>
        <end position="55"/>
    </location>
</feature>
<dbReference type="PANTHER" id="PTHR36933">
    <property type="entry name" value="SLL0788 PROTEIN"/>
    <property type="match status" value="1"/>
</dbReference>
<gene>
    <name evidence="4" type="ORF">OG727_38445</name>
</gene>
<evidence type="ECO:0000256" key="1">
    <source>
        <dbReference type="SAM" id="MobiDB-lite"/>
    </source>
</evidence>
<sequence>MKPTRPLRRRITLVASTAACALVLVACGSNDSGDQSGHGSPSKPASSPSARVPSGTHNAADVAFAKGMIPHHRQAVEMADLAATRAASQQVKELADKIKKAQDPEIRTMSGWLTAWGEQVPEEMPGMDHSAHSEMPGMKGMKEMDALRKKSGKDFDTSFLQMMVGHHQGAVKMAGTEQDNGTYGRAKTLAAGIIKAQNAEITQMNKLLGKD</sequence>
<evidence type="ECO:0000259" key="3">
    <source>
        <dbReference type="Pfam" id="PF03713"/>
    </source>
</evidence>
<feature type="domain" description="DUF305" evidence="3">
    <location>
        <begin position="61"/>
        <end position="208"/>
    </location>
</feature>
<dbReference type="PROSITE" id="PS51257">
    <property type="entry name" value="PROKAR_LIPOPROTEIN"/>
    <property type="match status" value="1"/>
</dbReference>
<dbReference type="InterPro" id="IPR012347">
    <property type="entry name" value="Ferritin-like"/>
</dbReference>
<evidence type="ECO:0000256" key="2">
    <source>
        <dbReference type="SAM" id="SignalP"/>
    </source>
</evidence>
<dbReference type="InterPro" id="IPR005183">
    <property type="entry name" value="DUF305_CopM-like"/>
</dbReference>
<feature type="chain" id="PRO_5047156923" evidence="2">
    <location>
        <begin position="22"/>
        <end position="211"/>
    </location>
</feature>
<protein>
    <submittedName>
        <fullName evidence="4">DUF305 domain-containing protein</fullName>
    </submittedName>
</protein>
<dbReference type="Pfam" id="PF03713">
    <property type="entry name" value="DUF305"/>
    <property type="match status" value="1"/>
</dbReference>
<evidence type="ECO:0000313" key="4">
    <source>
        <dbReference type="EMBL" id="WUS27690.1"/>
    </source>
</evidence>
<dbReference type="Gene3D" id="1.20.1260.10">
    <property type="match status" value="1"/>
</dbReference>
<dbReference type="Proteomes" id="UP001432292">
    <property type="component" value="Chromosome"/>
</dbReference>